<gene>
    <name evidence="1" type="ORF">VC83_02549</name>
</gene>
<dbReference type="SUPFAM" id="SSF53474">
    <property type="entry name" value="alpha/beta-Hydrolases"/>
    <property type="match status" value="1"/>
</dbReference>
<proteinExistence type="predicted"/>
<dbReference type="AlphaFoldDB" id="A0A177AHW6"/>
<dbReference type="InterPro" id="IPR029058">
    <property type="entry name" value="AB_hydrolase_fold"/>
</dbReference>
<sequence length="196" mass="21694">MEEMAQNYIQMIESSGIRGPIYLGGWSLGSLLSVVMVNEISKSTTPVSFSLAGLVLIESPFYRPKSECPSVRTVDFSHLPEHIKNCLSSCMIMLEEWSMPTTGPEGWLPPAVLIRSAQRMVAGLGQSNELPARVDLLREDKILGWGLIGPEFIIGTLDVESNHYNILDMDKIEEVTWAINWALQMLDASRGIGILS</sequence>
<evidence type="ECO:0000313" key="1">
    <source>
        <dbReference type="EMBL" id="OAF60843.1"/>
    </source>
</evidence>
<organism evidence="1">
    <name type="scientific">Pseudogymnoascus destructans</name>
    <dbReference type="NCBI Taxonomy" id="655981"/>
    <lineage>
        <taxon>Eukaryota</taxon>
        <taxon>Fungi</taxon>
        <taxon>Dikarya</taxon>
        <taxon>Ascomycota</taxon>
        <taxon>Pezizomycotina</taxon>
        <taxon>Leotiomycetes</taxon>
        <taxon>Thelebolales</taxon>
        <taxon>Thelebolaceae</taxon>
        <taxon>Pseudogymnoascus</taxon>
    </lineage>
</organism>
<protein>
    <recommendedName>
        <fullName evidence="2">Thioesterase domain-containing protein</fullName>
    </recommendedName>
</protein>
<dbReference type="Gene3D" id="3.40.50.1820">
    <property type="entry name" value="alpha/beta hydrolase"/>
    <property type="match status" value="1"/>
</dbReference>
<accession>A0A177AHW6</accession>
<dbReference type="EMBL" id="KV441390">
    <property type="protein sequence ID" value="OAF60843.1"/>
    <property type="molecule type" value="Genomic_DNA"/>
</dbReference>
<evidence type="ECO:0008006" key="2">
    <source>
        <dbReference type="Google" id="ProtNLM"/>
    </source>
</evidence>
<dbReference type="RefSeq" id="XP_024326124.1">
    <property type="nucleotide sequence ID" value="XM_024466210.1"/>
</dbReference>
<dbReference type="GeneID" id="36285630"/>
<reference evidence="1" key="1">
    <citation type="submission" date="2016-03" db="EMBL/GenBank/DDBJ databases">
        <title>Updated assembly of Pseudogymnoascus destructans, the fungus causing white-nose syndrome of bats.</title>
        <authorList>
            <person name="Palmer J.M."/>
            <person name="Drees K.P."/>
            <person name="Foster J.T."/>
            <person name="Lindner D.L."/>
        </authorList>
    </citation>
    <scope>NUCLEOTIDE SEQUENCE [LARGE SCALE GENOMIC DNA]</scope>
    <source>
        <strain evidence="1">20631-21</strain>
    </source>
</reference>
<dbReference type="OrthoDB" id="10253869at2759"/>
<name>A0A177AHW6_9PEZI</name>
<dbReference type="Proteomes" id="UP000077154">
    <property type="component" value="Unassembled WGS sequence"/>
</dbReference>